<dbReference type="InterPro" id="IPR024079">
    <property type="entry name" value="MetalloPept_cat_dom_sf"/>
</dbReference>
<dbReference type="GO" id="GO:0006508">
    <property type="term" value="P:proteolysis"/>
    <property type="evidence" value="ECO:0007669"/>
    <property type="project" value="InterPro"/>
</dbReference>
<comment type="caution">
    <text evidence="13">The sequence shown here is derived from an EMBL/GenBank/DDBJ whole genome shotgun (WGS) entry which is preliminary data.</text>
</comment>
<dbReference type="InterPro" id="IPR036436">
    <property type="entry name" value="Disintegrin_dom_sf"/>
</dbReference>
<feature type="transmembrane region" description="Helical" evidence="10">
    <location>
        <begin position="1343"/>
        <end position="1366"/>
    </location>
</feature>
<feature type="compositionally biased region" description="Polar residues" evidence="9">
    <location>
        <begin position="454"/>
        <end position="469"/>
    </location>
</feature>
<evidence type="ECO:0000256" key="6">
    <source>
        <dbReference type="ARBA" id="ARBA00023157"/>
    </source>
</evidence>
<feature type="region of interest" description="Disordered" evidence="9">
    <location>
        <begin position="553"/>
        <end position="639"/>
    </location>
</feature>
<dbReference type="Gene3D" id="4.10.70.10">
    <property type="entry name" value="Disintegrin domain"/>
    <property type="match status" value="1"/>
</dbReference>
<dbReference type="Gene3D" id="2.10.25.10">
    <property type="entry name" value="Laminin"/>
    <property type="match status" value="1"/>
</dbReference>
<evidence type="ECO:0000256" key="3">
    <source>
        <dbReference type="ARBA" id="ARBA00022729"/>
    </source>
</evidence>
<dbReference type="SMART" id="SM00050">
    <property type="entry name" value="DISIN"/>
    <property type="match status" value="1"/>
</dbReference>
<dbReference type="PROSITE" id="PS50215">
    <property type="entry name" value="ADAM_MEPRO"/>
    <property type="match status" value="1"/>
</dbReference>
<evidence type="ECO:0000256" key="1">
    <source>
        <dbReference type="ARBA" id="ARBA00004479"/>
    </source>
</evidence>
<dbReference type="InterPro" id="IPR001590">
    <property type="entry name" value="Peptidase_M12B"/>
</dbReference>
<dbReference type="Proteomes" id="UP000290572">
    <property type="component" value="Unassembled WGS sequence"/>
</dbReference>
<accession>A0A498NN64</accession>
<dbReference type="InterPro" id="IPR000742">
    <property type="entry name" value="EGF"/>
</dbReference>
<evidence type="ECO:0000256" key="5">
    <source>
        <dbReference type="ARBA" id="ARBA00023136"/>
    </source>
</evidence>
<feature type="compositionally biased region" description="Polar residues" evidence="9">
    <location>
        <begin position="566"/>
        <end position="575"/>
    </location>
</feature>
<evidence type="ECO:0000259" key="12">
    <source>
        <dbReference type="PROSITE" id="PS50215"/>
    </source>
</evidence>
<dbReference type="GO" id="GO:0004222">
    <property type="term" value="F:metalloendopeptidase activity"/>
    <property type="evidence" value="ECO:0007669"/>
    <property type="project" value="InterPro"/>
</dbReference>
<dbReference type="PANTHER" id="PTHR11905">
    <property type="entry name" value="ADAM A DISINTEGRIN AND METALLOPROTEASE DOMAIN"/>
    <property type="match status" value="1"/>
</dbReference>
<protein>
    <submittedName>
        <fullName evidence="13">Disintegrin and metallo ase domain-containing 23-like isoform X1</fullName>
    </submittedName>
</protein>
<evidence type="ECO:0000313" key="13">
    <source>
        <dbReference type="EMBL" id="RXN33470.1"/>
    </source>
</evidence>
<feature type="compositionally biased region" description="Basic residues" evidence="9">
    <location>
        <begin position="722"/>
        <end position="735"/>
    </location>
</feature>
<dbReference type="GO" id="GO:0042734">
    <property type="term" value="C:presynaptic membrane"/>
    <property type="evidence" value="ECO:0007669"/>
    <property type="project" value="TreeGrafter"/>
</dbReference>
<keyword evidence="15" id="KW-1267">Proteomics identification</keyword>
<dbReference type="InterPro" id="IPR034027">
    <property type="entry name" value="Reprolysin_adamalysin"/>
</dbReference>
<dbReference type="Pfam" id="PF08516">
    <property type="entry name" value="ADAM_CR"/>
    <property type="match status" value="1"/>
</dbReference>
<keyword evidence="2 10" id="KW-0812">Transmembrane</keyword>
<feature type="region of interest" description="Disordered" evidence="9">
    <location>
        <begin position="684"/>
        <end position="788"/>
    </location>
</feature>
<dbReference type="PANTHER" id="PTHR11905:SF13">
    <property type="entry name" value="DISINTEGRIN AND METALLOPROTEINASE DOMAIN-CONTAINING PROTEIN 23"/>
    <property type="match status" value="1"/>
</dbReference>
<evidence type="ECO:0000256" key="4">
    <source>
        <dbReference type="ARBA" id="ARBA00022989"/>
    </source>
</evidence>
<dbReference type="InterPro" id="IPR001762">
    <property type="entry name" value="Disintegrin_dom"/>
</dbReference>
<evidence type="ECO:0000256" key="7">
    <source>
        <dbReference type="ARBA" id="ARBA00023180"/>
    </source>
</evidence>
<evidence type="ECO:0000256" key="9">
    <source>
        <dbReference type="SAM" id="MobiDB-lite"/>
    </source>
</evidence>
<name>A0A498NN64_LABRO</name>
<keyword evidence="3" id="KW-0732">Signal</keyword>
<dbReference type="GO" id="GO:0007229">
    <property type="term" value="P:integrin-mediated signaling pathway"/>
    <property type="evidence" value="ECO:0007669"/>
    <property type="project" value="UniProtKB-KW"/>
</dbReference>
<evidence type="ECO:0000313" key="14">
    <source>
        <dbReference type="Proteomes" id="UP000290572"/>
    </source>
</evidence>
<comment type="subcellular location">
    <subcellularLocation>
        <location evidence="1">Membrane</location>
        <topology evidence="1">Single-pass type I membrane protein</topology>
    </subcellularLocation>
</comment>
<feature type="region of interest" description="Disordered" evidence="9">
    <location>
        <begin position="454"/>
        <end position="474"/>
    </location>
</feature>
<evidence type="ECO:0000256" key="2">
    <source>
        <dbReference type="ARBA" id="ARBA00022692"/>
    </source>
</evidence>
<dbReference type="SMART" id="SM00608">
    <property type="entry name" value="ACR"/>
    <property type="match status" value="1"/>
</dbReference>
<keyword evidence="7" id="KW-0325">Glycoprotein</keyword>
<feature type="compositionally biased region" description="Low complexity" evidence="9">
    <location>
        <begin position="745"/>
        <end position="755"/>
    </location>
</feature>
<reference evidence="13 14" key="1">
    <citation type="submission" date="2018-03" db="EMBL/GenBank/DDBJ databases">
        <title>Draft genome sequence of Rohu Carp (Labeo rohita).</title>
        <authorList>
            <person name="Das P."/>
            <person name="Kushwaha B."/>
            <person name="Joshi C.G."/>
            <person name="Kumar D."/>
            <person name="Nagpure N.S."/>
            <person name="Sahoo L."/>
            <person name="Das S.P."/>
            <person name="Bit A."/>
            <person name="Patnaik S."/>
            <person name="Meher P.K."/>
            <person name="Jayasankar P."/>
            <person name="Koringa P.G."/>
            <person name="Patel N.V."/>
            <person name="Hinsu A.T."/>
            <person name="Kumar R."/>
            <person name="Pandey M."/>
            <person name="Agarwal S."/>
            <person name="Srivastava S."/>
            <person name="Singh M."/>
            <person name="Iquebal M.A."/>
            <person name="Jaiswal S."/>
            <person name="Angadi U.B."/>
            <person name="Kumar N."/>
            <person name="Raza M."/>
            <person name="Shah T.M."/>
            <person name="Rai A."/>
            <person name="Jena J.K."/>
        </authorList>
    </citation>
    <scope>NUCLEOTIDE SEQUENCE [LARGE SCALE GENOMIC DNA]</scope>
    <source>
        <strain evidence="13">DASCIFA01</strain>
        <tissue evidence="13">Testis</tissue>
    </source>
</reference>
<organism evidence="13 14">
    <name type="scientific">Labeo rohita</name>
    <name type="common">Indian major carp</name>
    <name type="synonym">Cyprinus rohita</name>
    <dbReference type="NCBI Taxonomy" id="84645"/>
    <lineage>
        <taxon>Eukaryota</taxon>
        <taxon>Metazoa</taxon>
        <taxon>Chordata</taxon>
        <taxon>Craniata</taxon>
        <taxon>Vertebrata</taxon>
        <taxon>Euteleostomi</taxon>
        <taxon>Actinopterygii</taxon>
        <taxon>Neopterygii</taxon>
        <taxon>Teleostei</taxon>
        <taxon>Ostariophysi</taxon>
        <taxon>Cypriniformes</taxon>
        <taxon>Cyprinidae</taxon>
        <taxon>Labeoninae</taxon>
        <taxon>Labeonini</taxon>
        <taxon>Labeo</taxon>
    </lineage>
</organism>
<dbReference type="STRING" id="84645.A0A498NN64"/>
<feature type="compositionally biased region" description="Polar residues" evidence="9">
    <location>
        <begin position="109"/>
        <end position="125"/>
    </location>
</feature>
<keyword evidence="13" id="KW-0401">Integrin</keyword>
<sequence length="1367" mass="150687">MNLVQFLYFNQPTHADLPSLTTPLVPKEVLSEVYCGSDDDGVSVGTREEMPTSDEESCEMLQIAASTPAVMIDLTASTHIQTTSQTGKMVPEPPPPEKYSPTQGFLHRTSGSSANDKPHTSQLTLPVQRHPCASEGPPVAKTGAVEHRKAHKKTNRDKEGSDSITASRAPPAAKCITSKDQPSNFKSVAEESTVWISALPPWKGPHREQTFSHLSDQIREVIEEVIEKYCYGRSPKVDQREDGASFILSPQSMSESKGSEEWDNAIQKALGKSKGEEKNLAELVEVHINLEDQGYQTQLDTALNTVGTPEENFVEKVFPDLPHIPQSFVGKTMSQVMFEDDMKIDSIVKEFQQGQFRCYFDSESLARFGKHRKKRRKKKNHDKKDKADIAGWEPTDILPLMDHNEEDPKHSAVLLKKPRRKIYRLASRCQVVKVSHGTQTIPLSCPVVRRKLSQETLPSTHSEEPQQCPSPERTPDMKTRLCALKLPASYCKIMSPLQPKTVVYVLSSPDGGQGISKPTPIKKAGRKRKSCDSDGGLKYKYKKTPLKFYDPLTNRILKSPPKGMSSPPNSKSLSHVRQLFRSLSPDINKERQGLEQGQSSGGSRKGRGRSSMADLCTSTSDSILDSGGPSEPGSSLSSSRRAFFTRSSISSSSCFLLGRLTPSTHVDDSSKALSHSCAGSSYKVGGLEQEEQTPVDQTPIRRSSRRAGSLTPAKRPPVPPYRTKRKSPKPQRKAKSQGNLQRNVSSRVSAEFSSSGQNEDLRDQHVSETPREATAPANSTGRKNGEHQVTITYPSRLIYYLNEESESTYHDLDTRARNQAGDGQDVHLAQASFQLDAFGTTFTLDLTLNNDLLSSDYMEIHYEKDKPILSRFKRHKSKKHTRNFAKSVVNFVDNIFKEQLNTRVVLVAVEIWTDRDRIPLSVKPLEMLRDFSKYRQQNINVNADAVHLFTNVTFHYGRSGVAYIGGVCSKGRGIGVNEFGSTWTMAASLSQSLAQNLGIQWDPVIRRKECGCMDSWVGCIMEDTGVQHPRRFSKCSITDYRNFLLRGGASCLFNKPNKLFEVTECGNGYVEVGEECDCGARMECYKDCCKKCSLSNGAHCSDGPCCNSTCLCPPNLHKQDGYSCQLNQGRCYSGECKTRDSQCKYIWGTKAGGSEKHCYEKLNTEGTEKGNCGRDGDKWVPCSKHDVFCGYLLCTNTGRIPRIGNLKGDVTPTTFNHQGRLVDCSGGHVLLDDDTDLGYVEDGTPCGPSMMCLERKCLPISSLNLTACPSGPGGRVCSSHGVCNNEATCTCDATWAGTDCSMHDPPKEPPVIEDPGPKGSHLDKVTFPTHKTFTNTSPSATNLIIGSIAGAILMAAIVLGGTGWGFK</sequence>
<evidence type="ECO:0000259" key="11">
    <source>
        <dbReference type="PROSITE" id="PS50214"/>
    </source>
</evidence>
<dbReference type="PROSITE" id="PS50214">
    <property type="entry name" value="DISINTEGRIN_2"/>
    <property type="match status" value="1"/>
</dbReference>
<dbReference type="FunFam" id="3.40.390.10:FF:000014">
    <property type="entry name" value="disintegrin and metalloproteinase domain-containing protein 11"/>
    <property type="match status" value="1"/>
</dbReference>
<keyword evidence="4 10" id="KW-1133">Transmembrane helix</keyword>
<dbReference type="Pfam" id="PF01421">
    <property type="entry name" value="Reprolysin"/>
    <property type="match status" value="1"/>
</dbReference>
<feature type="compositionally biased region" description="Basic and acidic residues" evidence="9">
    <location>
        <begin position="759"/>
        <end position="771"/>
    </location>
</feature>
<dbReference type="SUPFAM" id="SSF55486">
    <property type="entry name" value="Metalloproteases ('zincins'), catalytic domain"/>
    <property type="match status" value="1"/>
</dbReference>
<keyword evidence="5 10" id="KW-0472">Membrane</keyword>
<evidence type="ECO:0000256" key="10">
    <source>
        <dbReference type="SAM" id="Phobius"/>
    </source>
</evidence>
<dbReference type="PROSITE" id="PS00022">
    <property type="entry name" value="EGF_1"/>
    <property type="match status" value="1"/>
</dbReference>
<keyword evidence="6" id="KW-1015">Disulfide bond</keyword>
<feature type="region of interest" description="Disordered" evidence="9">
    <location>
        <begin position="508"/>
        <end position="536"/>
    </location>
</feature>
<feature type="region of interest" description="Disordered" evidence="9">
    <location>
        <begin position="82"/>
        <end position="183"/>
    </location>
</feature>
<feature type="compositionally biased region" description="Low complexity" evidence="9">
    <location>
        <begin position="624"/>
        <end position="639"/>
    </location>
</feature>
<gene>
    <name evidence="13" type="ORF">ROHU_015530</name>
</gene>
<dbReference type="Gene3D" id="3.40.390.10">
    <property type="entry name" value="Collagenase (Catalytic Domain)"/>
    <property type="match status" value="1"/>
</dbReference>
<dbReference type="CDD" id="cd04269">
    <property type="entry name" value="ZnMc_adamalysin_II_like"/>
    <property type="match status" value="1"/>
</dbReference>
<feature type="compositionally biased region" description="Polar residues" evidence="9">
    <location>
        <begin position="776"/>
        <end position="788"/>
    </location>
</feature>
<evidence type="ECO:0000256" key="8">
    <source>
        <dbReference type="PROSITE-ProRule" id="PRU00276"/>
    </source>
</evidence>
<feature type="domain" description="Disintegrin" evidence="11">
    <location>
        <begin position="1062"/>
        <end position="1110"/>
    </location>
</feature>
<proteinExistence type="evidence at protein level"/>
<comment type="caution">
    <text evidence="8">Lacks conserved residue(s) required for the propagation of feature annotation.</text>
</comment>
<feature type="domain" description="Peptidase M12B" evidence="12">
    <location>
        <begin position="856"/>
        <end position="1056"/>
    </location>
</feature>
<dbReference type="InterPro" id="IPR006586">
    <property type="entry name" value="ADAM_Cys-rich"/>
</dbReference>
<dbReference type="EMBL" id="QBIY01011265">
    <property type="protein sequence ID" value="RXN33470.1"/>
    <property type="molecule type" value="Genomic_DNA"/>
</dbReference>
<evidence type="ECO:0007829" key="15">
    <source>
        <dbReference type="PeptideAtlas" id="A0A498NN64"/>
    </source>
</evidence>
<keyword evidence="14" id="KW-1185">Reference proteome</keyword>